<evidence type="ECO:0000313" key="1">
    <source>
        <dbReference type="EMBL" id="KAG2578018.1"/>
    </source>
</evidence>
<reference evidence="1" key="1">
    <citation type="submission" date="2020-05" db="EMBL/GenBank/DDBJ databases">
        <title>WGS assembly of Panicum virgatum.</title>
        <authorList>
            <person name="Lovell J.T."/>
            <person name="Jenkins J."/>
            <person name="Shu S."/>
            <person name="Juenger T.E."/>
            <person name="Schmutz J."/>
        </authorList>
    </citation>
    <scope>NUCLEOTIDE SEQUENCE</scope>
    <source>
        <strain evidence="1">AP13</strain>
    </source>
</reference>
<evidence type="ECO:0000313" key="2">
    <source>
        <dbReference type="Proteomes" id="UP000823388"/>
    </source>
</evidence>
<proteinExistence type="predicted"/>
<dbReference type="AlphaFoldDB" id="A0A8T0QYI2"/>
<name>A0A8T0QYI2_PANVG</name>
<accession>A0A8T0QYI2</accession>
<protein>
    <submittedName>
        <fullName evidence="1">Uncharacterized protein</fullName>
    </submittedName>
</protein>
<organism evidence="1 2">
    <name type="scientific">Panicum virgatum</name>
    <name type="common">Blackwell switchgrass</name>
    <dbReference type="NCBI Taxonomy" id="38727"/>
    <lineage>
        <taxon>Eukaryota</taxon>
        <taxon>Viridiplantae</taxon>
        <taxon>Streptophyta</taxon>
        <taxon>Embryophyta</taxon>
        <taxon>Tracheophyta</taxon>
        <taxon>Spermatophyta</taxon>
        <taxon>Magnoliopsida</taxon>
        <taxon>Liliopsida</taxon>
        <taxon>Poales</taxon>
        <taxon>Poaceae</taxon>
        <taxon>PACMAD clade</taxon>
        <taxon>Panicoideae</taxon>
        <taxon>Panicodae</taxon>
        <taxon>Paniceae</taxon>
        <taxon>Panicinae</taxon>
        <taxon>Panicum</taxon>
        <taxon>Panicum sect. Hiantes</taxon>
    </lineage>
</organism>
<dbReference type="EMBL" id="CM029048">
    <property type="protein sequence ID" value="KAG2578018.1"/>
    <property type="molecule type" value="Genomic_DNA"/>
</dbReference>
<comment type="caution">
    <text evidence="1">The sequence shown here is derived from an EMBL/GenBank/DDBJ whole genome shotgun (WGS) entry which is preliminary data.</text>
</comment>
<sequence length="162" mass="18480">MHAYLLPFFVDNGLNLLRDNTNMTDEGAGHNEDTFSQHEHNSLMADGDDGMELGEQVEWNRGVNMGHGLQRLTRARRSKLPIVIAEGKIRPAVPILAAKWATECNIAVRNHIPAFKHWKEYKKRPEWIKMFMGILSAKFDVDTRDPTIKKACIEMMKLAVPL</sequence>
<dbReference type="PANTHER" id="PTHR33063">
    <property type="entry name" value="OS02G0583500 PROTEIN"/>
    <property type="match status" value="1"/>
</dbReference>
<dbReference type="Proteomes" id="UP000823388">
    <property type="component" value="Chromosome 6N"/>
</dbReference>
<gene>
    <name evidence="1" type="ORF">PVAP13_6NG190300</name>
</gene>
<dbReference type="PANTHER" id="PTHR33063:SF13">
    <property type="entry name" value="OS02G0583500 PROTEIN"/>
    <property type="match status" value="1"/>
</dbReference>
<keyword evidence="2" id="KW-1185">Reference proteome</keyword>